<protein>
    <submittedName>
        <fullName evidence="9">C4-dicarboxylate ABC transporter permease</fullName>
    </submittedName>
</protein>
<proteinExistence type="predicted"/>
<reference evidence="9 10" key="1">
    <citation type="journal article" date="2018" name="Syst. Appl. Microbiol.">
        <title>A new symbiotic nanoarchaeote (Candidatus Nanoclepta minutus) and its host (Zestosphaera tikiterensis gen. nov., sp. nov.) from a New Zealand hot spring.</title>
        <authorList>
            <person name="St John E."/>
            <person name="Liu Y."/>
            <person name="Podar M."/>
            <person name="Stott M.B."/>
            <person name="Meneghin J."/>
            <person name="Chen Z."/>
            <person name="Lagutin K."/>
            <person name="Mitchell K."/>
            <person name="Reysenbach A.L."/>
        </authorList>
    </citation>
    <scope>NUCLEOTIDE SEQUENCE [LARGE SCALE GENOMIC DNA]</scope>
    <source>
        <strain evidence="9">NZ3</strain>
    </source>
</reference>
<keyword evidence="6 7" id="KW-0472">Membrane</keyword>
<feature type="transmembrane region" description="Helical" evidence="7">
    <location>
        <begin position="364"/>
        <end position="386"/>
    </location>
</feature>
<dbReference type="GO" id="GO:0005886">
    <property type="term" value="C:plasma membrane"/>
    <property type="evidence" value="ECO:0007669"/>
    <property type="project" value="UniProtKB-SubCell"/>
</dbReference>
<dbReference type="AlphaFoldDB" id="A0A2R7Y7Z5"/>
<feature type="transmembrane region" description="Helical" evidence="7">
    <location>
        <begin position="308"/>
        <end position="331"/>
    </location>
</feature>
<dbReference type="PIRSF" id="PIRSF006066">
    <property type="entry name" value="HI0050"/>
    <property type="match status" value="1"/>
</dbReference>
<evidence type="ECO:0000256" key="7">
    <source>
        <dbReference type="SAM" id="Phobius"/>
    </source>
</evidence>
<comment type="subcellular location">
    <subcellularLocation>
        <location evidence="1">Cell inner membrane</location>
        <topology evidence="1">Multi-pass membrane protein</topology>
    </subcellularLocation>
</comment>
<dbReference type="Proteomes" id="UP000244093">
    <property type="component" value="Unassembled WGS sequence"/>
</dbReference>
<dbReference type="InterPro" id="IPR004681">
    <property type="entry name" value="TRAP_DctM"/>
</dbReference>
<feature type="transmembrane region" description="Helical" evidence="7">
    <location>
        <begin position="6"/>
        <end position="39"/>
    </location>
</feature>
<keyword evidence="4 7" id="KW-0812">Transmembrane</keyword>
<evidence type="ECO:0000256" key="4">
    <source>
        <dbReference type="ARBA" id="ARBA00022692"/>
    </source>
</evidence>
<evidence type="ECO:0000256" key="5">
    <source>
        <dbReference type="ARBA" id="ARBA00022989"/>
    </source>
</evidence>
<organism evidence="9 10">
    <name type="scientific">Zestosphaera tikiterensis</name>
    <dbReference type="NCBI Taxonomy" id="1973259"/>
    <lineage>
        <taxon>Archaea</taxon>
        <taxon>Thermoproteota</taxon>
        <taxon>Thermoprotei</taxon>
        <taxon>Desulfurococcales</taxon>
        <taxon>Desulfurococcaceae</taxon>
        <taxon>Zestosphaera</taxon>
    </lineage>
</organism>
<evidence type="ECO:0000256" key="6">
    <source>
        <dbReference type="ARBA" id="ARBA00023136"/>
    </source>
</evidence>
<feature type="transmembrane region" description="Helical" evidence="7">
    <location>
        <begin position="245"/>
        <end position="263"/>
    </location>
</feature>
<sequence>MMDPLTLGIIFFIVLFALIFSGLPVTFSIGLSSIVLMLLANVDLTTATTAVMQPLRSFPLLGVFLFTFMGVVFEKTGLTKLIVDALQPILGRVKGGLAVAVAVGCAFFGLLTGAVAATAAAFSRLMGSEMERRGYPRGFTAAVITASAPLGAFIPPSIPAIIIATATNTSVLTMFIVGGALGILVLLGLIILILIISYKNNLGGLERRYTLREMLLNIAKAMPLLAVPLLVLGSIYLGVFSVTEAGALGALSALAVAAAYKTLTPRKILDIILESGKTTAVVIFMIGNSYILNYAWSLSKLNYAMIEFFTSMSTAISPLIALTVLAAILAVFGMFFDVIVLAIAWGATIISAFTPYGINPYHINALFLFGVLLGTATPPVGAAVFVTAQSLNIEVEKLLKAMIPFIVMYLLIYVIIVYIPDSFLWLPKALGLSV</sequence>
<feature type="transmembrane region" description="Helical" evidence="7">
    <location>
        <begin position="98"/>
        <end position="122"/>
    </location>
</feature>
<feature type="transmembrane region" description="Helical" evidence="7">
    <location>
        <begin position="398"/>
        <end position="419"/>
    </location>
</feature>
<keyword evidence="3" id="KW-0997">Cell inner membrane</keyword>
<evidence type="ECO:0000259" key="8">
    <source>
        <dbReference type="Pfam" id="PF06808"/>
    </source>
</evidence>
<name>A0A2R7Y7Z5_9CREN</name>
<feature type="transmembrane region" description="Helical" evidence="7">
    <location>
        <begin position="338"/>
        <end position="358"/>
    </location>
</feature>
<evidence type="ECO:0000256" key="2">
    <source>
        <dbReference type="ARBA" id="ARBA00022475"/>
    </source>
</evidence>
<dbReference type="GO" id="GO:0022857">
    <property type="term" value="F:transmembrane transporter activity"/>
    <property type="evidence" value="ECO:0007669"/>
    <property type="project" value="TreeGrafter"/>
</dbReference>
<feature type="domain" description="TRAP C4-dicarboxylate transport system permease DctM subunit" evidence="8">
    <location>
        <begin position="12"/>
        <end position="420"/>
    </location>
</feature>
<evidence type="ECO:0000256" key="3">
    <source>
        <dbReference type="ARBA" id="ARBA00022519"/>
    </source>
</evidence>
<feature type="transmembrane region" description="Helical" evidence="7">
    <location>
        <begin position="218"/>
        <end position="239"/>
    </location>
</feature>
<evidence type="ECO:0000313" key="10">
    <source>
        <dbReference type="Proteomes" id="UP000244093"/>
    </source>
</evidence>
<accession>A0A2R7Y7Z5</accession>
<comment type="caution">
    <text evidence="9">The sequence shown here is derived from an EMBL/GenBank/DDBJ whole genome shotgun (WGS) entry which is preliminary data.</text>
</comment>
<dbReference type="EMBL" id="NBVN01000002">
    <property type="protein sequence ID" value="PUA33661.1"/>
    <property type="molecule type" value="Genomic_DNA"/>
</dbReference>
<keyword evidence="5 7" id="KW-1133">Transmembrane helix</keyword>
<dbReference type="Pfam" id="PF06808">
    <property type="entry name" value="DctM"/>
    <property type="match status" value="1"/>
</dbReference>
<feature type="transmembrane region" description="Helical" evidence="7">
    <location>
        <begin position="174"/>
        <end position="198"/>
    </location>
</feature>
<feature type="transmembrane region" description="Helical" evidence="7">
    <location>
        <begin position="134"/>
        <end position="154"/>
    </location>
</feature>
<keyword evidence="2" id="KW-1003">Cell membrane</keyword>
<feature type="transmembrane region" description="Helical" evidence="7">
    <location>
        <begin position="60"/>
        <end position="78"/>
    </location>
</feature>
<evidence type="ECO:0000313" key="9">
    <source>
        <dbReference type="EMBL" id="PUA33661.1"/>
    </source>
</evidence>
<feature type="transmembrane region" description="Helical" evidence="7">
    <location>
        <begin position="275"/>
        <end position="296"/>
    </location>
</feature>
<dbReference type="InterPro" id="IPR010656">
    <property type="entry name" value="DctM"/>
</dbReference>
<dbReference type="PANTHER" id="PTHR33362">
    <property type="entry name" value="SIALIC ACID TRAP TRANSPORTER PERMEASE PROTEIN SIAT-RELATED"/>
    <property type="match status" value="1"/>
</dbReference>
<gene>
    <name evidence="9" type="ORF">B7O98_04415</name>
</gene>
<evidence type="ECO:0000256" key="1">
    <source>
        <dbReference type="ARBA" id="ARBA00004429"/>
    </source>
</evidence>